<dbReference type="GO" id="GO:0006355">
    <property type="term" value="P:regulation of DNA-templated transcription"/>
    <property type="evidence" value="ECO:0007669"/>
    <property type="project" value="InterPro"/>
</dbReference>
<name>A0A0N7DJ52_ENTFL</name>
<geneLocation type="plasmid" evidence="2 3">
    <name>pCFSAN126951_02</name>
</geneLocation>
<reference evidence="1" key="1">
    <citation type="journal article" date="2015" name="Nature">
        <title>Bacteriocin production augments niche competition by enterococci in the mammalian gastrointestinal tract.</title>
        <authorList>
            <person name="Kommineni S."/>
            <person name="Bretl D.J."/>
            <person name="Lam V."/>
            <person name="Chakraborty R."/>
            <person name="Hayward M."/>
            <person name="Simpson P."/>
            <person name="Cao Y."/>
            <person name="Bousounis P."/>
            <person name="Kristich C.J."/>
            <person name="Salzman N.H."/>
        </authorList>
    </citation>
    <scope>NUCLEOTIDE SEQUENCE</scope>
    <source>
        <strain evidence="1">CK135</strain>
        <plasmid evidence="1">pPD1</plasmid>
    </source>
</reference>
<protein>
    <submittedName>
        <fullName evidence="1">Ppd13</fullName>
    </submittedName>
</protein>
<dbReference type="SUPFAM" id="SSF47598">
    <property type="entry name" value="Ribbon-helix-helix"/>
    <property type="match status" value="1"/>
</dbReference>
<dbReference type="InterPro" id="IPR010985">
    <property type="entry name" value="Ribbon_hlx_hlx"/>
</dbReference>
<reference evidence="2 3" key="2">
    <citation type="submission" date="2023-02" db="EMBL/GenBank/DDBJ databases">
        <title>Results of the 2020 Genomic Proficiency Test for the network of European Union Reference Laboratory for Antimicrobial Resistance assessing whole genome sequencing capacities.</title>
        <authorList>
            <person name="Hoffmann M."/>
            <person name="Luo Y."/>
            <person name="Sorensen L.H."/>
            <person name="Pedersen S.K."/>
            <person name="Hendriksen R.S."/>
        </authorList>
    </citation>
    <scope>NUCLEOTIDE SEQUENCE [LARGE SCALE GENOMIC DNA]</scope>
    <source>
        <strain evidence="2 3">GENOMIC22-006</strain>
        <plasmid evidence="2 3">pCFSAN126951_02</plasmid>
    </source>
</reference>
<gene>
    <name evidence="1" type="primary">ppd13</name>
    <name evidence="2" type="ORF">P0D81_16560</name>
</gene>
<organism evidence="1">
    <name type="scientific">Enterococcus faecalis</name>
    <name type="common">Streptococcus faecalis</name>
    <dbReference type="NCBI Taxonomy" id="1351"/>
    <lineage>
        <taxon>Bacteria</taxon>
        <taxon>Bacillati</taxon>
        <taxon>Bacillota</taxon>
        <taxon>Bacilli</taxon>
        <taxon>Lactobacillales</taxon>
        <taxon>Enterococcaceae</taxon>
        <taxon>Enterococcus</taxon>
    </lineage>
</organism>
<geneLocation type="plasmid" evidence="1">
    <name>pPD1</name>
</geneLocation>
<dbReference type="EMBL" id="CP119161">
    <property type="protein sequence ID" value="WEH24148.1"/>
    <property type="molecule type" value="Genomic_DNA"/>
</dbReference>
<keyword evidence="1" id="KW-0614">Plasmid</keyword>
<sequence length="94" mass="11131">MDETITLTIRNIDKEIAKRLVTVAKKKGYSGRDEMLREMLRLIAYDEFHLETELRYKAFTMEAIETMHQGMELMVREFFLPALEMTKRGAKIDE</sequence>
<dbReference type="EMBL" id="KT290268">
    <property type="protein sequence ID" value="AKU62180.1"/>
    <property type="molecule type" value="Genomic_DNA"/>
</dbReference>
<dbReference type="RefSeq" id="WP_010730138.1">
    <property type="nucleotide sequence ID" value="NZ_CP075607.1"/>
</dbReference>
<evidence type="ECO:0000313" key="2">
    <source>
        <dbReference type="EMBL" id="WEH24148.1"/>
    </source>
</evidence>
<accession>A0A0N7DJ52</accession>
<dbReference type="AlphaFoldDB" id="A0A0N7DJ52"/>
<proteinExistence type="predicted"/>
<evidence type="ECO:0000313" key="1">
    <source>
        <dbReference type="EMBL" id="AKU62180.1"/>
    </source>
</evidence>
<dbReference type="Proteomes" id="UP001221642">
    <property type="component" value="Plasmid pCFSAN126951_02"/>
</dbReference>
<evidence type="ECO:0000313" key="3">
    <source>
        <dbReference type="Proteomes" id="UP001221642"/>
    </source>
</evidence>